<sequence length="256" mass="29099">MFHASAGRTKRVMPEFLFEPSQHADSNTVGISGHRLADHSRPQTYASFDDSPAAWHDLLPPPPYTLFTSADCYGGQTRVADQHSYEDHAHVPDAASLGDCDFQYTFDFSLRDACASDILSFPSMQEAAPRFDFAATRTQPPWFLAYSTEHMPILWTQPHVLVEKPLRAAKGPVAALGTKHRRKQIMSRSRNGCWICRIKHLKCDERRPSCDNCTRFGIDCDFSEVRPAYVADHELRREKLNSIAKKRHHGSVRRML</sequence>
<keyword evidence="5" id="KW-0804">Transcription</keyword>
<organism evidence="8 9">
    <name type="scientific">Metschnikowia bicuspidata</name>
    <dbReference type="NCBI Taxonomy" id="27322"/>
    <lineage>
        <taxon>Eukaryota</taxon>
        <taxon>Fungi</taxon>
        <taxon>Dikarya</taxon>
        <taxon>Ascomycota</taxon>
        <taxon>Saccharomycotina</taxon>
        <taxon>Pichiomycetes</taxon>
        <taxon>Metschnikowiaceae</taxon>
        <taxon>Metschnikowia</taxon>
    </lineage>
</organism>
<evidence type="ECO:0000256" key="3">
    <source>
        <dbReference type="ARBA" id="ARBA00023015"/>
    </source>
</evidence>
<dbReference type="OrthoDB" id="3251668at2759"/>
<dbReference type="SMART" id="SM00066">
    <property type="entry name" value="GAL4"/>
    <property type="match status" value="1"/>
</dbReference>
<dbReference type="GO" id="GO:0003677">
    <property type="term" value="F:DNA binding"/>
    <property type="evidence" value="ECO:0007669"/>
    <property type="project" value="UniProtKB-KW"/>
</dbReference>
<gene>
    <name evidence="8" type="ORF">METBISCDRAFT_25755</name>
</gene>
<evidence type="ECO:0000259" key="7">
    <source>
        <dbReference type="PROSITE" id="PS50048"/>
    </source>
</evidence>
<dbReference type="InterPro" id="IPR001138">
    <property type="entry name" value="Zn2Cys6_DnaBD"/>
</dbReference>
<dbReference type="AlphaFoldDB" id="A0A4P9ZHN8"/>
<dbReference type="PANTHER" id="PTHR36206">
    <property type="entry name" value="ASPERCRYPTIN BIOSYNTHESIS CLUSTER-SPECIFIC TRANSCRIPTION REGULATOR ATNN-RELATED"/>
    <property type="match status" value="1"/>
</dbReference>
<dbReference type="GO" id="GO:0000981">
    <property type="term" value="F:DNA-binding transcription factor activity, RNA polymerase II-specific"/>
    <property type="evidence" value="ECO:0007669"/>
    <property type="project" value="InterPro"/>
</dbReference>
<dbReference type="SUPFAM" id="SSF57701">
    <property type="entry name" value="Zn2/Cys6 DNA-binding domain"/>
    <property type="match status" value="1"/>
</dbReference>
<proteinExistence type="predicted"/>
<evidence type="ECO:0000313" key="8">
    <source>
        <dbReference type="EMBL" id="RKP32525.1"/>
    </source>
</evidence>
<dbReference type="PROSITE" id="PS00463">
    <property type="entry name" value="ZN2_CY6_FUNGAL_1"/>
    <property type="match status" value="1"/>
</dbReference>
<dbReference type="Gene3D" id="4.10.240.10">
    <property type="entry name" value="Zn(2)-C6 fungal-type DNA-binding domain"/>
    <property type="match status" value="1"/>
</dbReference>
<name>A0A4P9ZHN8_9ASCO</name>
<evidence type="ECO:0000256" key="5">
    <source>
        <dbReference type="ARBA" id="ARBA00023163"/>
    </source>
</evidence>
<evidence type="ECO:0000256" key="4">
    <source>
        <dbReference type="ARBA" id="ARBA00023125"/>
    </source>
</evidence>
<dbReference type="PROSITE" id="PS50048">
    <property type="entry name" value="ZN2_CY6_FUNGAL_2"/>
    <property type="match status" value="1"/>
</dbReference>
<keyword evidence="9" id="KW-1185">Reference proteome</keyword>
<accession>A0A4P9ZHN8</accession>
<keyword evidence="1" id="KW-0479">Metal-binding</keyword>
<feature type="domain" description="Zn(2)-C6 fungal-type" evidence="7">
    <location>
        <begin position="192"/>
        <end position="222"/>
    </location>
</feature>
<keyword evidence="4" id="KW-0238">DNA-binding</keyword>
<dbReference type="InterPro" id="IPR036864">
    <property type="entry name" value="Zn2-C6_fun-type_DNA-bd_sf"/>
</dbReference>
<evidence type="ECO:0000256" key="1">
    <source>
        <dbReference type="ARBA" id="ARBA00022723"/>
    </source>
</evidence>
<reference evidence="9" key="1">
    <citation type="journal article" date="2018" name="Nat. Microbiol.">
        <title>Leveraging single-cell genomics to expand the fungal tree of life.</title>
        <authorList>
            <person name="Ahrendt S.R."/>
            <person name="Quandt C.A."/>
            <person name="Ciobanu D."/>
            <person name="Clum A."/>
            <person name="Salamov A."/>
            <person name="Andreopoulos B."/>
            <person name="Cheng J.F."/>
            <person name="Woyke T."/>
            <person name="Pelin A."/>
            <person name="Henrissat B."/>
            <person name="Reynolds N.K."/>
            <person name="Benny G.L."/>
            <person name="Smith M.E."/>
            <person name="James T.Y."/>
            <person name="Grigoriev I.V."/>
        </authorList>
    </citation>
    <scope>NUCLEOTIDE SEQUENCE [LARGE SCALE GENOMIC DNA]</scope>
    <source>
        <strain evidence="9">Baker2002</strain>
    </source>
</reference>
<keyword evidence="2" id="KW-0862">Zinc</keyword>
<dbReference type="PANTHER" id="PTHR36206:SF12">
    <property type="entry name" value="ASPERCRYPTIN BIOSYNTHESIS CLUSTER-SPECIFIC TRANSCRIPTION REGULATOR ATNN-RELATED"/>
    <property type="match status" value="1"/>
</dbReference>
<dbReference type="GO" id="GO:0008270">
    <property type="term" value="F:zinc ion binding"/>
    <property type="evidence" value="ECO:0007669"/>
    <property type="project" value="InterPro"/>
</dbReference>
<dbReference type="Proteomes" id="UP000268321">
    <property type="component" value="Unassembled WGS sequence"/>
</dbReference>
<dbReference type="CDD" id="cd00067">
    <property type="entry name" value="GAL4"/>
    <property type="match status" value="1"/>
</dbReference>
<dbReference type="InterPro" id="IPR052360">
    <property type="entry name" value="Transcr_Regulatory_Proteins"/>
</dbReference>
<evidence type="ECO:0000313" key="9">
    <source>
        <dbReference type="Proteomes" id="UP000268321"/>
    </source>
</evidence>
<dbReference type="EMBL" id="ML004431">
    <property type="protein sequence ID" value="RKP32525.1"/>
    <property type="molecule type" value="Genomic_DNA"/>
</dbReference>
<evidence type="ECO:0000256" key="6">
    <source>
        <dbReference type="ARBA" id="ARBA00023242"/>
    </source>
</evidence>
<keyword evidence="3" id="KW-0805">Transcription regulation</keyword>
<evidence type="ECO:0000256" key="2">
    <source>
        <dbReference type="ARBA" id="ARBA00022833"/>
    </source>
</evidence>
<dbReference type="Pfam" id="PF00172">
    <property type="entry name" value="Zn_clus"/>
    <property type="match status" value="1"/>
</dbReference>
<protein>
    <recommendedName>
        <fullName evidence="7">Zn(2)-C6 fungal-type domain-containing protein</fullName>
    </recommendedName>
</protein>
<keyword evidence="6" id="KW-0539">Nucleus</keyword>